<dbReference type="RefSeq" id="WP_099879788.1">
    <property type="nucleotide sequence ID" value="NZ_CP024608.1"/>
</dbReference>
<dbReference type="AlphaFoldDB" id="A0A2D2DRB8"/>
<proteinExistence type="predicted"/>
<protein>
    <submittedName>
        <fullName evidence="1">Uncharacterized protein</fullName>
    </submittedName>
</protein>
<evidence type="ECO:0000313" key="1">
    <source>
        <dbReference type="EMBL" id="ATQ77528.1"/>
    </source>
</evidence>
<name>A0A2D2DRB8_9BURK</name>
<dbReference type="OrthoDB" id="8772062at2"/>
<reference evidence="1" key="1">
    <citation type="submission" date="2017-10" db="EMBL/GenBank/DDBJ databases">
        <title>Massilia psychrophilum sp. nov., a novel purple-pigmented bacterium isolated from Tianshan glacier, Xinjiang Municipality, China.</title>
        <authorList>
            <person name="Wang H."/>
        </authorList>
    </citation>
    <scope>NUCLEOTIDE SEQUENCE [LARGE SCALE GENOMIC DNA]</scope>
    <source>
        <strain evidence="1">B2</strain>
    </source>
</reference>
<gene>
    <name evidence="1" type="ORF">CR152_25765</name>
</gene>
<dbReference type="KEGG" id="mass:CR152_25765"/>
<dbReference type="Proteomes" id="UP000229897">
    <property type="component" value="Chromosome"/>
</dbReference>
<dbReference type="EMBL" id="CP024608">
    <property type="protein sequence ID" value="ATQ77528.1"/>
    <property type="molecule type" value="Genomic_DNA"/>
</dbReference>
<sequence>MTALTRLKLAEEAMREGRHEEALQEFIWFHHHALEEDPSLSDTRAYALSFWMELGQAYPKAIDALRSIRGDKADALLRGETNLEWFWDIVLIDAELGNTAATYQLYLALAKAWPAFAKECARVAIPAIVEAQDYALAASLMPPPETLVRELASMLEQEIASIKQQPFSRTPVRWGEITWYAEEVKRLVAIQAGIGDHAEAARIKALAISLIKSPSVRRDVAAGFIKRSRPPRFARR</sequence>
<organism evidence="1 2">
    <name type="scientific">Massilia violaceinigra</name>
    <dbReference type="NCBI Taxonomy" id="2045208"/>
    <lineage>
        <taxon>Bacteria</taxon>
        <taxon>Pseudomonadati</taxon>
        <taxon>Pseudomonadota</taxon>
        <taxon>Betaproteobacteria</taxon>
        <taxon>Burkholderiales</taxon>
        <taxon>Oxalobacteraceae</taxon>
        <taxon>Telluria group</taxon>
        <taxon>Massilia</taxon>
    </lineage>
</organism>
<accession>A0A2D2DRB8</accession>
<evidence type="ECO:0000313" key="2">
    <source>
        <dbReference type="Proteomes" id="UP000229897"/>
    </source>
</evidence>
<keyword evidence="2" id="KW-1185">Reference proteome</keyword>